<keyword evidence="3" id="KW-1185">Reference proteome</keyword>
<dbReference type="OrthoDB" id="495783at2"/>
<sequence length="165" mass="18054">MPKILMSACLLGQKVRYDGSDCLQNHPLLQQWFNEGNIVTICPEMAGGLPTPRPPAEIQNKKSGVDVLKKIALVKTNDNQDVTDFYLQGAQKALELVKKHHIRVAILKARSPSCGSGMIYDGTFSHTLMQGEGVTAALLMQHGVQVFDEHHIDEALNAALGVNPR</sequence>
<dbReference type="RefSeq" id="WP_058478350.1">
    <property type="nucleotide sequence ID" value="NZ_CAAAIO010000036.1"/>
</dbReference>
<organism evidence="2 4">
    <name type="scientific">Legionella steigerwaltii</name>
    <dbReference type="NCBI Taxonomy" id="460"/>
    <lineage>
        <taxon>Bacteria</taxon>
        <taxon>Pseudomonadati</taxon>
        <taxon>Pseudomonadota</taxon>
        <taxon>Gammaproteobacteria</taxon>
        <taxon>Legionellales</taxon>
        <taxon>Legionellaceae</taxon>
        <taxon>Legionella</taxon>
    </lineage>
</organism>
<evidence type="ECO:0000313" key="4">
    <source>
        <dbReference type="Proteomes" id="UP000255110"/>
    </source>
</evidence>
<dbReference type="STRING" id="460.Lstg_2829"/>
<evidence type="ECO:0000313" key="3">
    <source>
        <dbReference type="Proteomes" id="UP000054820"/>
    </source>
</evidence>
<reference evidence="2 4" key="2">
    <citation type="submission" date="2018-06" db="EMBL/GenBank/DDBJ databases">
        <authorList>
            <consortium name="Pathogen Informatics"/>
            <person name="Doyle S."/>
        </authorList>
    </citation>
    <scope>NUCLEOTIDE SEQUENCE [LARGE SCALE GENOMIC DNA]</scope>
    <source>
        <strain evidence="2 4">NCTC11991</strain>
    </source>
</reference>
<dbReference type="Pfam" id="PF04463">
    <property type="entry name" value="2-thiour_desulf"/>
    <property type="match status" value="1"/>
</dbReference>
<dbReference type="EMBL" id="UGOY01000001">
    <property type="protein sequence ID" value="STY23803.1"/>
    <property type="molecule type" value="Genomic_DNA"/>
</dbReference>
<dbReference type="PANTHER" id="PTHR30087">
    <property type="entry name" value="INNER MEMBRANE PROTEIN"/>
    <property type="match status" value="1"/>
</dbReference>
<dbReference type="Proteomes" id="UP000255110">
    <property type="component" value="Unassembled WGS sequence"/>
</dbReference>
<protein>
    <submittedName>
        <fullName evidence="2">Uncharacterized conserved protein</fullName>
    </submittedName>
</protein>
<proteinExistence type="predicted"/>
<accession>A0A378LAF5</accession>
<dbReference type="EMBL" id="LNYZ01000030">
    <property type="protein sequence ID" value="KTD71621.1"/>
    <property type="molecule type" value="Genomic_DNA"/>
</dbReference>
<evidence type="ECO:0000313" key="2">
    <source>
        <dbReference type="EMBL" id="STY23803.1"/>
    </source>
</evidence>
<name>A0A378LAF5_9GAMM</name>
<reference evidence="1 3" key="1">
    <citation type="submission" date="2015-11" db="EMBL/GenBank/DDBJ databases">
        <title>Genomic analysis of 38 Legionella species identifies large and diverse effector repertoires.</title>
        <authorList>
            <person name="Burstein D."/>
            <person name="Amaro F."/>
            <person name="Zusman T."/>
            <person name="Lifshitz Z."/>
            <person name="Cohen O."/>
            <person name="Gilbert J.A."/>
            <person name="Pupko T."/>
            <person name="Shuman H.A."/>
            <person name="Segal G."/>
        </authorList>
    </citation>
    <scope>NUCLEOTIDE SEQUENCE [LARGE SCALE GENOMIC DNA]</scope>
    <source>
        <strain evidence="1 3">SC-18-C9</strain>
    </source>
</reference>
<dbReference type="InterPro" id="IPR007553">
    <property type="entry name" value="2-thiour_desulf"/>
</dbReference>
<evidence type="ECO:0000313" key="1">
    <source>
        <dbReference type="EMBL" id="KTD71621.1"/>
    </source>
</evidence>
<dbReference type="PANTHER" id="PTHR30087:SF1">
    <property type="entry name" value="HYPOTHETICAL CYTOSOLIC PROTEIN"/>
    <property type="match status" value="1"/>
</dbReference>
<dbReference type="Proteomes" id="UP000054820">
    <property type="component" value="Unassembled WGS sequence"/>
</dbReference>
<gene>
    <name evidence="1" type="ORF">Lstg_2829</name>
    <name evidence="2" type="ORF">NCTC11991_02413</name>
</gene>
<dbReference type="AlphaFoldDB" id="A0A378LAF5"/>